<dbReference type="Gene3D" id="2.30.40.10">
    <property type="entry name" value="Urease, subunit C, domain 1"/>
    <property type="match status" value="1"/>
</dbReference>
<keyword evidence="6" id="KW-0349">Heme</keyword>
<evidence type="ECO:0000256" key="6">
    <source>
        <dbReference type="PIRSR" id="PIRSR602401-1"/>
    </source>
</evidence>
<gene>
    <name evidence="9" type="ORF">FPANT_11679</name>
</gene>
<proteinExistence type="inferred from homology"/>
<keyword evidence="5" id="KW-0503">Monooxygenase</keyword>
<dbReference type="PANTHER" id="PTHR46300">
    <property type="entry name" value="P450, PUTATIVE (EUROFUNG)-RELATED-RELATED"/>
    <property type="match status" value="1"/>
</dbReference>
<dbReference type="InterPro" id="IPR002401">
    <property type="entry name" value="Cyt_P450_E_grp-I"/>
</dbReference>
<dbReference type="SUPFAM" id="SSF51338">
    <property type="entry name" value="Composite domain of metallo-dependent hydrolases"/>
    <property type="match status" value="1"/>
</dbReference>
<reference evidence="9 10" key="1">
    <citation type="submission" date="2020-05" db="EMBL/GenBank/DDBJ databases">
        <title>Identification and distribution of gene clusters putatively required for synthesis of sphingolipid metabolism inhibitors in phylogenetically diverse species of the filamentous fungus Fusarium.</title>
        <authorList>
            <person name="Kim H.-S."/>
            <person name="Busman M."/>
            <person name="Brown D.W."/>
            <person name="Divon H."/>
            <person name="Uhlig S."/>
            <person name="Proctor R.H."/>
        </authorList>
    </citation>
    <scope>NUCLEOTIDE SEQUENCE [LARGE SCALE GENOMIC DNA]</scope>
    <source>
        <strain evidence="9 10">NRRL 25211</strain>
    </source>
</reference>
<keyword evidence="4 6" id="KW-0408">Iron</keyword>
<evidence type="ECO:0000256" key="5">
    <source>
        <dbReference type="ARBA" id="ARBA00023033"/>
    </source>
</evidence>
<dbReference type="GO" id="GO:0016810">
    <property type="term" value="F:hydrolase activity, acting on carbon-nitrogen (but not peptide) bonds"/>
    <property type="evidence" value="ECO:0007669"/>
    <property type="project" value="InterPro"/>
</dbReference>
<dbReference type="Proteomes" id="UP000544095">
    <property type="component" value="Unassembled WGS sequence"/>
</dbReference>
<dbReference type="InterPro" id="IPR036396">
    <property type="entry name" value="Cyt_P450_sf"/>
</dbReference>
<comment type="similarity">
    <text evidence="1">Belongs to the cytochrome P450 family.</text>
</comment>
<protein>
    <submittedName>
        <fullName evidence="9">Oxidoreductase</fullName>
    </submittedName>
</protein>
<dbReference type="SUPFAM" id="SSF48264">
    <property type="entry name" value="Cytochrome P450"/>
    <property type="match status" value="1"/>
</dbReference>
<evidence type="ECO:0000256" key="2">
    <source>
        <dbReference type="ARBA" id="ARBA00022723"/>
    </source>
</evidence>
<dbReference type="InterPro" id="IPR006680">
    <property type="entry name" value="Amidohydro-rel"/>
</dbReference>
<feature type="region of interest" description="Disordered" evidence="7">
    <location>
        <begin position="928"/>
        <end position="951"/>
    </location>
</feature>
<comment type="cofactor">
    <cofactor evidence="6">
        <name>heme</name>
        <dbReference type="ChEBI" id="CHEBI:30413"/>
    </cofactor>
</comment>
<dbReference type="PRINTS" id="PR00463">
    <property type="entry name" value="EP450I"/>
</dbReference>
<evidence type="ECO:0000313" key="10">
    <source>
        <dbReference type="Proteomes" id="UP000544095"/>
    </source>
</evidence>
<dbReference type="GO" id="GO:0005506">
    <property type="term" value="F:iron ion binding"/>
    <property type="evidence" value="ECO:0007669"/>
    <property type="project" value="InterPro"/>
</dbReference>
<dbReference type="SUPFAM" id="SSF51556">
    <property type="entry name" value="Metallo-dependent hydrolases"/>
    <property type="match status" value="1"/>
</dbReference>
<organism evidence="9 10">
    <name type="scientific">Fusarium pseudoanthophilum</name>
    <dbReference type="NCBI Taxonomy" id="48495"/>
    <lineage>
        <taxon>Eukaryota</taxon>
        <taxon>Fungi</taxon>
        <taxon>Dikarya</taxon>
        <taxon>Ascomycota</taxon>
        <taxon>Pezizomycotina</taxon>
        <taxon>Sordariomycetes</taxon>
        <taxon>Hypocreomycetidae</taxon>
        <taxon>Hypocreales</taxon>
        <taxon>Nectriaceae</taxon>
        <taxon>Fusarium</taxon>
        <taxon>Fusarium fujikuroi species complex</taxon>
    </lineage>
</organism>
<dbReference type="PROSITE" id="PS00086">
    <property type="entry name" value="CYTOCHROME_P450"/>
    <property type="match status" value="1"/>
</dbReference>
<dbReference type="InterPro" id="IPR050364">
    <property type="entry name" value="Cytochrome_P450_fung"/>
</dbReference>
<dbReference type="InterPro" id="IPR001128">
    <property type="entry name" value="Cyt_P450"/>
</dbReference>
<dbReference type="EMBL" id="JAAOAR010000726">
    <property type="protein sequence ID" value="KAF5574644.1"/>
    <property type="molecule type" value="Genomic_DNA"/>
</dbReference>
<dbReference type="GO" id="GO:0020037">
    <property type="term" value="F:heme binding"/>
    <property type="evidence" value="ECO:0007669"/>
    <property type="project" value="InterPro"/>
</dbReference>
<accession>A0A8H5NQT4</accession>
<name>A0A8H5NQT4_9HYPO</name>
<feature type="compositionally biased region" description="Basic and acidic residues" evidence="7">
    <location>
        <begin position="928"/>
        <end position="941"/>
    </location>
</feature>
<evidence type="ECO:0000313" key="9">
    <source>
        <dbReference type="EMBL" id="KAF5574644.1"/>
    </source>
</evidence>
<dbReference type="InterPro" id="IPR032466">
    <property type="entry name" value="Metal_Hydrolase"/>
</dbReference>
<evidence type="ECO:0000256" key="1">
    <source>
        <dbReference type="ARBA" id="ARBA00010617"/>
    </source>
</evidence>
<evidence type="ECO:0000256" key="4">
    <source>
        <dbReference type="ARBA" id="ARBA00023004"/>
    </source>
</evidence>
<dbReference type="AlphaFoldDB" id="A0A8H5NQT4"/>
<evidence type="ECO:0000256" key="7">
    <source>
        <dbReference type="SAM" id="MobiDB-lite"/>
    </source>
</evidence>
<keyword evidence="2 6" id="KW-0479">Metal-binding</keyword>
<dbReference type="Pfam" id="PF01979">
    <property type="entry name" value="Amidohydro_1"/>
    <property type="match status" value="1"/>
</dbReference>
<evidence type="ECO:0000259" key="8">
    <source>
        <dbReference type="Pfam" id="PF01979"/>
    </source>
</evidence>
<feature type="binding site" description="axial binding residue" evidence="6">
    <location>
        <position position="966"/>
    </location>
    <ligand>
        <name>heme</name>
        <dbReference type="ChEBI" id="CHEBI:30413"/>
    </ligand>
    <ligandPart>
        <name>Fe</name>
        <dbReference type="ChEBI" id="CHEBI:18248"/>
    </ligandPart>
</feature>
<dbReference type="InterPro" id="IPR011059">
    <property type="entry name" value="Metal-dep_hydrolase_composite"/>
</dbReference>
<keyword evidence="3" id="KW-0560">Oxidoreductase</keyword>
<dbReference type="PANTHER" id="PTHR46300:SF2">
    <property type="entry name" value="CYTOCHROME P450 MONOOXYGENASE ALNH-RELATED"/>
    <property type="match status" value="1"/>
</dbReference>
<dbReference type="Gene3D" id="3.20.20.140">
    <property type="entry name" value="Metal-dependent hydrolases"/>
    <property type="match status" value="1"/>
</dbReference>
<keyword evidence="10" id="KW-1185">Reference proteome</keyword>
<comment type="caution">
    <text evidence="9">The sequence shown here is derived from an EMBL/GenBank/DDBJ whole genome shotgun (WGS) entry which is preliminary data.</text>
</comment>
<sequence>MKFEQALYVAASLVGNVAGVAASNKLFSGATIIAWDESEPQPRVIRDGYLLVEDDRIASITTSKPSRLPRNTEVIDATDQIISPGFIDTHRHGWQTAFKTLGSNTTLAQYFGRYGEFAAAPHFNAADVYWGQLAGLLEALNAGVTTSLDHAHHTWSNETAYAGLNASIESGARVFWAYTFHDVPALNYTVKDQIPNFVDMAESGLLQDSNVEIGIAYDSFGPNPPDVAKEVANLAREFNVSVVTTHSLAGPFGVSNLPEDVHSFDLLNTSIPVVFSHGSFLTATGANLLRQTNQYLSITPESEMHYGHTHPHSYYIQDQAALGVDTHFTYSTDILTQARIWLQSVRYFFFDKVLSGWEVPKNNPMSVTQAFSLATRAGGLALRRPELGVIREGAKADLIVWNAAESPSLLGWTDPIAAIMLHASVGDILHVMVNGDFVKRDGKLAIANYSTIRRSFLESARRIKNIYRDFDYPSFKGEFNGGGFYYREARVADTERGMGNGYGGLFLVGRELTIALAVLSLLLVLVQKARSRRRATKGLLPLPPSPPTTNIIAGHLPAVLKAAKEHRQHLLFQKWAEEYGEVFFVKFGTFQEYFINSDQAVRAIFDKAAAQTSERPRWIVSNEQICNRLNLLLLSSSEKAWKSQRKATTFGLTNLNLADAGLPFLHFETLKFLNDIAQDPNKGADPQPLWSSIGRYTYSTFSSQVFGLDVPEDNSPVIDYIFETGLAQILGILPGYYLVDTFNILDKLPLFLKPWERNAKARHKRDYEWCCDKLKRVKAQIDAGEAPPHMTFIRRVIEDPNHLGLDSLEDASYLGMMLIIGASDTSRISTWSFLEAMLTFPDVCNKARKVIDSTVGDRVPVFEDLDSMPYIRQVMKESWRWRPPVALGHPHTTTQDMIYKDYRIPKGARIHLNAWAIHRDSTRYRDPDNFIPERFEGDTRSSQESAASPDVSKRDHFAFGAGRRICPGYHIADRSFAVSVMRILWAFDISLKPGTKLPLDPQSFPGDMPGNPGLEMPVVLTVRSPERLETIQKEFEAAMRNRESMEPLAG</sequence>
<dbReference type="Pfam" id="PF00067">
    <property type="entry name" value="p450"/>
    <property type="match status" value="1"/>
</dbReference>
<feature type="domain" description="Amidohydrolase-related" evidence="8">
    <location>
        <begin position="81"/>
        <end position="438"/>
    </location>
</feature>
<dbReference type="InterPro" id="IPR017972">
    <property type="entry name" value="Cyt_P450_CS"/>
</dbReference>
<evidence type="ECO:0000256" key="3">
    <source>
        <dbReference type="ARBA" id="ARBA00023002"/>
    </source>
</evidence>
<dbReference type="Gene3D" id="1.10.630.10">
    <property type="entry name" value="Cytochrome P450"/>
    <property type="match status" value="1"/>
</dbReference>
<dbReference type="GO" id="GO:0016705">
    <property type="term" value="F:oxidoreductase activity, acting on paired donors, with incorporation or reduction of molecular oxygen"/>
    <property type="evidence" value="ECO:0007669"/>
    <property type="project" value="InterPro"/>
</dbReference>
<dbReference type="GO" id="GO:0004497">
    <property type="term" value="F:monooxygenase activity"/>
    <property type="evidence" value="ECO:0007669"/>
    <property type="project" value="UniProtKB-KW"/>
</dbReference>